<keyword evidence="2" id="KW-0229">DNA integration</keyword>
<dbReference type="Gene3D" id="3.30.160.390">
    <property type="entry name" value="Integrase, DNA-binding domain"/>
    <property type="match status" value="1"/>
</dbReference>
<dbReference type="InterPro" id="IPR011010">
    <property type="entry name" value="DNA_brk_join_enz"/>
</dbReference>
<gene>
    <name evidence="7" type="ORF">FX987_04351</name>
</gene>
<reference evidence="7 8" key="1">
    <citation type="submission" date="2019-12" db="EMBL/GenBank/DDBJ databases">
        <title>Genome sequencing and assembly of endphytes of Porphyra tenera.</title>
        <authorList>
            <person name="Park J.M."/>
            <person name="Shin R."/>
            <person name="Jo S.H."/>
        </authorList>
    </citation>
    <scope>NUCLEOTIDE SEQUENCE [LARGE SCALE GENOMIC DNA]</scope>
    <source>
        <strain evidence="7 8">GPM3</strain>
    </source>
</reference>
<protein>
    <submittedName>
        <fullName evidence="7">Tyrosine recombinase XerD</fullName>
    </submittedName>
</protein>
<dbReference type="PANTHER" id="PTHR30629">
    <property type="entry name" value="PROPHAGE INTEGRASE"/>
    <property type="match status" value="1"/>
</dbReference>
<dbReference type="Pfam" id="PF13356">
    <property type="entry name" value="Arm-DNA-bind_3"/>
    <property type="match status" value="1"/>
</dbReference>
<dbReference type="PANTHER" id="PTHR30629:SF2">
    <property type="entry name" value="PROPHAGE INTEGRASE INTS-RELATED"/>
    <property type="match status" value="1"/>
</dbReference>
<keyword evidence="3" id="KW-0238">DNA-binding</keyword>
<dbReference type="PROSITE" id="PS51898">
    <property type="entry name" value="TYR_RECOMBINASE"/>
    <property type="match status" value="1"/>
</dbReference>
<evidence type="ECO:0000313" key="7">
    <source>
        <dbReference type="EMBL" id="QKS26542.1"/>
    </source>
</evidence>
<dbReference type="InterPro" id="IPR038488">
    <property type="entry name" value="Integrase_DNA-bd_sf"/>
</dbReference>
<dbReference type="InterPro" id="IPR013762">
    <property type="entry name" value="Integrase-like_cat_sf"/>
</dbReference>
<dbReference type="EMBL" id="CP054580">
    <property type="protein sequence ID" value="QKS26542.1"/>
    <property type="molecule type" value="Genomic_DNA"/>
</dbReference>
<evidence type="ECO:0000313" key="8">
    <source>
        <dbReference type="Proteomes" id="UP000509761"/>
    </source>
</evidence>
<dbReference type="AlphaFoldDB" id="A0AAP9NSR6"/>
<dbReference type="CDD" id="cd00796">
    <property type="entry name" value="INT_Rci_Hp1_C"/>
    <property type="match status" value="1"/>
</dbReference>
<dbReference type="GO" id="GO:0015074">
    <property type="term" value="P:DNA integration"/>
    <property type="evidence" value="ECO:0007669"/>
    <property type="project" value="UniProtKB-KW"/>
</dbReference>
<dbReference type="Pfam" id="PF00589">
    <property type="entry name" value="Phage_integrase"/>
    <property type="match status" value="1"/>
</dbReference>
<evidence type="ECO:0000256" key="2">
    <source>
        <dbReference type="ARBA" id="ARBA00022908"/>
    </source>
</evidence>
<comment type="similarity">
    <text evidence="1">Belongs to the 'phage' integrase family.</text>
</comment>
<name>A0AAP9NSR6_9GAMM</name>
<accession>A0AAP9NSR6</accession>
<sequence length="448" mass="50797">MDKTTAKLTARLMERLAKELAEGDEVWDSDLGGYHVRAGKRGLSIRLSYYNTLNKRRVLTIGKFGVYTATQARETAREALAVVAQGGDPRAVIEETKAEAQHQQQQTLRSYLQTDYADHQKRRKDGDSTLRRIENSFTEWLDKPMDTLGLADVERWQSQKEAGAPDADPPITPQAYQTLKRSFGALQTLLNHAAKRGVITQNPLKDIKLQKPALTDDQLEADEGRRYLEASEREAFFAGLDAYQEEKRAQRRSSRAHGKRYLPDLDGVAYVDHATPWLLLMYYTGFRPGDLFGLRWPHVSFEFKSIRKIIEKTAHQSPEPQTFPLSDPAVEVLETWWEQQGKPSSGYVFSSPVTGKRLGKDAMRKPWKRVRQLAGLNDGMVLYTLRHNFASQLVMAGVDLLTVSKLMAHSDIQTTIKYYAHLQPDHKRNAVQLFAQIGQGKEVIGESL</sequence>
<organism evidence="7 8">
    <name type="scientific">Vreelandella titanicae</name>
    <dbReference type="NCBI Taxonomy" id="664683"/>
    <lineage>
        <taxon>Bacteria</taxon>
        <taxon>Pseudomonadati</taxon>
        <taxon>Pseudomonadota</taxon>
        <taxon>Gammaproteobacteria</taxon>
        <taxon>Oceanospirillales</taxon>
        <taxon>Halomonadaceae</taxon>
        <taxon>Vreelandella</taxon>
    </lineage>
</organism>
<dbReference type="InterPro" id="IPR010998">
    <property type="entry name" value="Integrase_recombinase_N"/>
</dbReference>
<feature type="domain" description="Tyr recombinase" evidence="6">
    <location>
        <begin position="223"/>
        <end position="432"/>
    </location>
</feature>
<dbReference type="GO" id="GO:0003677">
    <property type="term" value="F:DNA binding"/>
    <property type="evidence" value="ECO:0007669"/>
    <property type="project" value="UniProtKB-KW"/>
</dbReference>
<dbReference type="Gene3D" id="1.10.443.10">
    <property type="entry name" value="Intergrase catalytic core"/>
    <property type="match status" value="1"/>
</dbReference>
<evidence type="ECO:0000256" key="1">
    <source>
        <dbReference type="ARBA" id="ARBA00008857"/>
    </source>
</evidence>
<dbReference type="Gene3D" id="1.10.150.130">
    <property type="match status" value="1"/>
</dbReference>
<feature type="domain" description="Death" evidence="5">
    <location>
        <begin position="293"/>
        <end position="345"/>
    </location>
</feature>
<dbReference type="SUPFAM" id="SSF56349">
    <property type="entry name" value="DNA breaking-rejoining enzymes"/>
    <property type="match status" value="1"/>
</dbReference>
<dbReference type="InterPro" id="IPR000488">
    <property type="entry name" value="Death_dom"/>
</dbReference>
<proteinExistence type="inferred from homology"/>
<evidence type="ECO:0000256" key="3">
    <source>
        <dbReference type="ARBA" id="ARBA00023125"/>
    </source>
</evidence>
<evidence type="ECO:0000259" key="5">
    <source>
        <dbReference type="PROSITE" id="PS50017"/>
    </source>
</evidence>
<dbReference type="GO" id="GO:0007165">
    <property type="term" value="P:signal transduction"/>
    <property type="evidence" value="ECO:0007669"/>
    <property type="project" value="InterPro"/>
</dbReference>
<evidence type="ECO:0000256" key="4">
    <source>
        <dbReference type="ARBA" id="ARBA00023172"/>
    </source>
</evidence>
<keyword evidence="4" id="KW-0233">DNA recombination</keyword>
<dbReference type="GO" id="GO:0006310">
    <property type="term" value="P:DNA recombination"/>
    <property type="evidence" value="ECO:0007669"/>
    <property type="project" value="UniProtKB-KW"/>
</dbReference>
<evidence type="ECO:0000259" key="6">
    <source>
        <dbReference type="PROSITE" id="PS51898"/>
    </source>
</evidence>
<dbReference type="PROSITE" id="PS50017">
    <property type="entry name" value="DEATH_DOMAIN"/>
    <property type="match status" value="1"/>
</dbReference>
<dbReference type="RefSeq" id="WP_174788353.1">
    <property type="nucleotide sequence ID" value="NZ_CP054580.1"/>
</dbReference>
<dbReference type="Proteomes" id="UP000509761">
    <property type="component" value="Chromosome"/>
</dbReference>
<dbReference type="InterPro" id="IPR025166">
    <property type="entry name" value="Integrase_DNA_bind_dom"/>
</dbReference>
<keyword evidence="8" id="KW-1185">Reference proteome</keyword>
<dbReference type="InterPro" id="IPR002104">
    <property type="entry name" value="Integrase_catalytic"/>
</dbReference>
<dbReference type="InterPro" id="IPR050808">
    <property type="entry name" value="Phage_Integrase"/>
</dbReference>